<proteinExistence type="predicted"/>
<dbReference type="InterPro" id="IPR001173">
    <property type="entry name" value="Glyco_trans_2-like"/>
</dbReference>
<protein>
    <submittedName>
        <fullName evidence="2">Glycosyltransferase family 2 protein</fullName>
    </submittedName>
</protein>
<dbReference type="RefSeq" id="WP_132006110.1">
    <property type="nucleotide sequence ID" value="NZ_SMFK01000007.1"/>
</dbReference>
<name>A0A4R5C8L5_9FLAO</name>
<dbReference type="CDD" id="cd00761">
    <property type="entry name" value="Glyco_tranf_GTA_type"/>
    <property type="match status" value="1"/>
</dbReference>
<evidence type="ECO:0000313" key="3">
    <source>
        <dbReference type="Proteomes" id="UP000295479"/>
    </source>
</evidence>
<feature type="domain" description="Glycosyltransferase 2-like" evidence="1">
    <location>
        <begin position="5"/>
        <end position="140"/>
    </location>
</feature>
<reference evidence="2 3" key="1">
    <citation type="submission" date="2019-03" db="EMBL/GenBank/DDBJ databases">
        <title>Flavobacterium AR-3-4 sp. nov. isolated from arctic soil.</title>
        <authorList>
            <person name="Chaudhary D.K."/>
        </authorList>
    </citation>
    <scope>NUCLEOTIDE SEQUENCE [LARGE SCALE GENOMIC DNA]</scope>
    <source>
        <strain evidence="2 3">AR-3-4</strain>
    </source>
</reference>
<organism evidence="2 3">
    <name type="scientific">Flavobacterium cellulosilyticum</name>
    <dbReference type="NCBI Taxonomy" id="2541731"/>
    <lineage>
        <taxon>Bacteria</taxon>
        <taxon>Pseudomonadati</taxon>
        <taxon>Bacteroidota</taxon>
        <taxon>Flavobacteriia</taxon>
        <taxon>Flavobacteriales</taxon>
        <taxon>Flavobacteriaceae</taxon>
        <taxon>Flavobacterium</taxon>
    </lineage>
</organism>
<accession>A0A4R5C8L5</accession>
<dbReference type="InterPro" id="IPR050834">
    <property type="entry name" value="Glycosyltransf_2"/>
</dbReference>
<dbReference type="InterPro" id="IPR029044">
    <property type="entry name" value="Nucleotide-diphossugar_trans"/>
</dbReference>
<sequence length="311" mass="36313">MAFFSIIIPLYNKENYVEKTLRSINNQTFVDFEVLIINDCSTDSSIEKTIPFLSDKIKLFHHKTNKGLSASRNTGIQNANADYITFLDADDTWKPNFLETIHRLITNFPEARIFGTNYEEVYKTQTLQPQNGSENLAKHFEGIIDFFKINLKQGIYNHGSVCFHKNVFEKAGYYDETIDFSEDIDFNIRANYFFKLAYSNSIQMSYLMQSENQLTTSSILNKRLPDYDKYEAFANSNLTLKKYLDFERYVLSKHIKVDGNTILSKKIQNSIDVDNLNWKQHLLLKSPVSLLKCFNKIKFLLIRLGFKFTSY</sequence>
<dbReference type="EMBL" id="SMFK01000007">
    <property type="protein sequence ID" value="TDD96191.1"/>
    <property type="molecule type" value="Genomic_DNA"/>
</dbReference>
<dbReference type="GO" id="GO:0016740">
    <property type="term" value="F:transferase activity"/>
    <property type="evidence" value="ECO:0007669"/>
    <property type="project" value="UniProtKB-KW"/>
</dbReference>
<dbReference type="SUPFAM" id="SSF53448">
    <property type="entry name" value="Nucleotide-diphospho-sugar transferases"/>
    <property type="match status" value="1"/>
</dbReference>
<gene>
    <name evidence="2" type="ORF">E0F76_11895</name>
</gene>
<dbReference type="PANTHER" id="PTHR43685">
    <property type="entry name" value="GLYCOSYLTRANSFERASE"/>
    <property type="match status" value="1"/>
</dbReference>
<dbReference type="PANTHER" id="PTHR43685:SF2">
    <property type="entry name" value="GLYCOSYLTRANSFERASE 2-LIKE DOMAIN-CONTAINING PROTEIN"/>
    <property type="match status" value="1"/>
</dbReference>
<dbReference type="Pfam" id="PF00535">
    <property type="entry name" value="Glycos_transf_2"/>
    <property type="match status" value="1"/>
</dbReference>
<dbReference type="Proteomes" id="UP000295479">
    <property type="component" value="Unassembled WGS sequence"/>
</dbReference>
<evidence type="ECO:0000259" key="1">
    <source>
        <dbReference type="Pfam" id="PF00535"/>
    </source>
</evidence>
<dbReference type="OrthoDB" id="6307329at2"/>
<dbReference type="AlphaFoldDB" id="A0A4R5C8L5"/>
<keyword evidence="3" id="KW-1185">Reference proteome</keyword>
<dbReference type="Gene3D" id="3.90.550.10">
    <property type="entry name" value="Spore Coat Polysaccharide Biosynthesis Protein SpsA, Chain A"/>
    <property type="match status" value="1"/>
</dbReference>
<evidence type="ECO:0000313" key="2">
    <source>
        <dbReference type="EMBL" id="TDD96191.1"/>
    </source>
</evidence>
<keyword evidence="2" id="KW-0808">Transferase</keyword>
<comment type="caution">
    <text evidence="2">The sequence shown here is derived from an EMBL/GenBank/DDBJ whole genome shotgun (WGS) entry which is preliminary data.</text>
</comment>